<organism evidence="1 2">
    <name type="scientific">Trujillonella endophytica</name>
    <dbReference type="NCBI Taxonomy" id="673521"/>
    <lineage>
        <taxon>Bacteria</taxon>
        <taxon>Bacillati</taxon>
        <taxon>Actinomycetota</taxon>
        <taxon>Actinomycetes</taxon>
        <taxon>Geodermatophilales</taxon>
        <taxon>Geodermatophilaceae</taxon>
        <taxon>Trujillonella</taxon>
    </lineage>
</organism>
<evidence type="ECO:0000313" key="1">
    <source>
        <dbReference type="EMBL" id="SEO71025.1"/>
    </source>
</evidence>
<protein>
    <submittedName>
        <fullName evidence="1">Uncharacterized protein</fullName>
    </submittedName>
</protein>
<dbReference type="AlphaFoldDB" id="A0A1H8RXD3"/>
<reference evidence="2" key="1">
    <citation type="submission" date="2016-10" db="EMBL/GenBank/DDBJ databases">
        <authorList>
            <person name="Varghese N."/>
            <person name="Submissions S."/>
        </authorList>
    </citation>
    <scope>NUCLEOTIDE SEQUENCE [LARGE SCALE GENOMIC DNA]</scope>
    <source>
        <strain evidence="2">DSM 45413</strain>
    </source>
</reference>
<dbReference type="EMBL" id="FOEE01000003">
    <property type="protein sequence ID" value="SEO71025.1"/>
    <property type="molecule type" value="Genomic_DNA"/>
</dbReference>
<dbReference type="RefSeq" id="WP_244524500.1">
    <property type="nucleotide sequence ID" value="NZ_FOEE01000003.1"/>
</dbReference>
<sequence>MQTRVVGGRNRVAGEVRAAAALMAALGAPVPARAPWLTAVLNARPAHRPIAVVVEGNAGSRPDGLALLSARRRGAALAVTLLGDGAGVVPPGRPPGRLLARDDDVAARLAAGVLAVVGDRGTPWTLSLAGLPLGDPTSRALGALRPDAAFATARSSRLVDRLDALGPPVSRSRAPRDVERVLPGLLAAQPDRRVRAALRATARLHAAIGQVEAAVVGEGDAMRAALLTLVDGADRQPWVGCGEPEAFGREMGAPTTSVRLAGGWLSRPVVPR</sequence>
<proteinExistence type="predicted"/>
<dbReference type="Proteomes" id="UP000198960">
    <property type="component" value="Unassembled WGS sequence"/>
</dbReference>
<dbReference type="STRING" id="673521.SAMN05660991_01403"/>
<evidence type="ECO:0000313" key="2">
    <source>
        <dbReference type="Proteomes" id="UP000198960"/>
    </source>
</evidence>
<accession>A0A1H8RXD3</accession>
<name>A0A1H8RXD3_9ACTN</name>
<gene>
    <name evidence="1" type="ORF">SAMN05660991_01403</name>
</gene>
<keyword evidence="2" id="KW-1185">Reference proteome</keyword>